<dbReference type="PROSITE" id="PS50038">
    <property type="entry name" value="FZ"/>
    <property type="match status" value="1"/>
</dbReference>
<dbReference type="Gene3D" id="1.10.2000.10">
    <property type="entry name" value="Frizzled cysteine-rich domain"/>
    <property type="match status" value="1"/>
</dbReference>
<dbReference type="EMBL" id="JBFDAA010000012">
    <property type="protein sequence ID" value="KAL1123307.1"/>
    <property type="molecule type" value="Genomic_DNA"/>
</dbReference>
<dbReference type="InterPro" id="IPR015526">
    <property type="entry name" value="Frizzled/SFRP"/>
</dbReference>
<sequence length="205" mass="23390">MAISRNQFAPKYPQQWTTDHNKYTYGVHYYATDVMVYEDTVVLLGERTRAKDTKKWRERSGELKAPGPLGQDGLLFSQARASFGFTSRSVRSCSRPVLHSVRPLSAMLWLLVILGCLSGAVRAQRCEPIKVPLCAHLGYNLTVMPNFLGHRDQEEAEREVVGMEPSLRVPPPRYPFRLELCPDIVAEDDTTPQRIKGNPRNFMRR</sequence>
<comment type="caution">
    <text evidence="5">The sequence shown here is derived from an EMBL/GenBank/DDBJ whole genome shotgun (WGS) entry which is preliminary data.</text>
</comment>
<evidence type="ECO:0000256" key="1">
    <source>
        <dbReference type="ARBA" id="ARBA00022473"/>
    </source>
</evidence>
<dbReference type="PANTHER" id="PTHR11309:SF47">
    <property type="entry name" value="FRIZZLED"/>
    <property type="match status" value="1"/>
</dbReference>
<evidence type="ECO:0000256" key="2">
    <source>
        <dbReference type="ARBA" id="ARBA00023157"/>
    </source>
</evidence>
<evidence type="ECO:0000313" key="5">
    <source>
        <dbReference type="EMBL" id="KAL1123307.1"/>
    </source>
</evidence>
<dbReference type="InterPro" id="IPR020067">
    <property type="entry name" value="Frizzled_dom"/>
</dbReference>
<reference evidence="5 6" key="1">
    <citation type="submission" date="2024-07" db="EMBL/GenBank/DDBJ databases">
        <title>Chromosome-level genome assembly of the water stick insect Ranatra chinensis (Heteroptera: Nepidae).</title>
        <authorList>
            <person name="Liu X."/>
        </authorList>
    </citation>
    <scope>NUCLEOTIDE SEQUENCE [LARGE SCALE GENOMIC DNA]</scope>
    <source>
        <strain evidence="5">Cailab_2021Rc</strain>
        <tissue evidence="5">Muscle</tissue>
    </source>
</reference>
<keyword evidence="6" id="KW-1185">Reference proteome</keyword>
<dbReference type="Proteomes" id="UP001558652">
    <property type="component" value="Unassembled WGS sequence"/>
</dbReference>
<dbReference type="InterPro" id="IPR036790">
    <property type="entry name" value="Frizzled_dom_sf"/>
</dbReference>
<gene>
    <name evidence="5" type="ORF">AAG570_002393</name>
</gene>
<evidence type="ECO:0000313" key="6">
    <source>
        <dbReference type="Proteomes" id="UP001558652"/>
    </source>
</evidence>
<protein>
    <recommendedName>
        <fullName evidence="4">FZ domain-containing protein</fullName>
    </recommendedName>
</protein>
<name>A0ABD0YLJ0_9HEMI</name>
<comment type="caution">
    <text evidence="3">Lacks conserved residue(s) required for the propagation of feature annotation.</text>
</comment>
<dbReference type="PANTHER" id="PTHR11309">
    <property type="entry name" value="FRIZZLED"/>
    <property type="match status" value="1"/>
</dbReference>
<dbReference type="SMART" id="SM00063">
    <property type="entry name" value="FRI"/>
    <property type="match status" value="1"/>
</dbReference>
<keyword evidence="2" id="KW-1015">Disulfide bond</keyword>
<evidence type="ECO:0000259" key="4">
    <source>
        <dbReference type="PROSITE" id="PS50038"/>
    </source>
</evidence>
<evidence type="ECO:0000256" key="3">
    <source>
        <dbReference type="PROSITE-ProRule" id="PRU00090"/>
    </source>
</evidence>
<dbReference type="SUPFAM" id="SSF63501">
    <property type="entry name" value="Frizzled cysteine-rich domain"/>
    <property type="match status" value="1"/>
</dbReference>
<feature type="domain" description="FZ" evidence="4">
    <location>
        <begin position="121"/>
        <end position="181"/>
    </location>
</feature>
<keyword evidence="1" id="KW-0217">Developmental protein</keyword>
<organism evidence="5 6">
    <name type="scientific">Ranatra chinensis</name>
    <dbReference type="NCBI Taxonomy" id="642074"/>
    <lineage>
        <taxon>Eukaryota</taxon>
        <taxon>Metazoa</taxon>
        <taxon>Ecdysozoa</taxon>
        <taxon>Arthropoda</taxon>
        <taxon>Hexapoda</taxon>
        <taxon>Insecta</taxon>
        <taxon>Pterygota</taxon>
        <taxon>Neoptera</taxon>
        <taxon>Paraneoptera</taxon>
        <taxon>Hemiptera</taxon>
        <taxon>Heteroptera</taxon>
        <taxon>Panheteroptera</taxon>
        <taxon>Nepomorpha</taxon>
        <taxon>Nepidae</taxon>
        <taxon>Ranatrinae</taxon>
        <taxon>Ranatra</taxon>
    </lineage>
</organism>
<proteinExistence type="predicted"/>
<dbReference type="AlphaFoldDB" id="A0ABD0YLJ0"/>
<accession>A0ABD0YLJ0</accession>